<reference evidence="2" key="1">
    <citation type="journal article" date="2010" name="Nat. Biotechnol.">
        <title>Draft genome sequence of the oilseed species Ricinus communis.</title>
        <authorList>
            <person name="Chan A.P."/>
            <person name="Crabtree J."/>
            <person name="Zhao Q."/>
            <person name="Lorenzi H."/>
            <person name="Orvis J."/>
            <person name="Puiu D."/>
            <person name="Melake-Berhan A."/>
            <person name="Jones K.M."/>
            <person name="Redman J."/>
            <person name="Chen G."/>
            <person name="Cahoon E.B."/>
            <person name="Gedil M."/>
            <person name="Stanke M."/>
            <person name="Haas B.J."/>
            <person name="Wortman J.R."/>
            <person name="Fraser-Liggett C.M."/>
            <person name="Ravel J."/>
            <person name="Rabinowicz P.D."/>
        </authorList>
    </citation>
    <scope>NUCLEOTIDE SEQUENCE [LARGE SCALE GENOMIC DNA]</scope>
    <source>
        <strain evidence="2">cv. Hale</strain>
    </source>
</reference>
<keyword evidence="2" id="KW-1185">Reference proteome</keyword>
<evidence type="ECO:0000313" key="2">
    <source>
        <dbReference type="Proteomes" id="UP000008311"/>
    </source>
</evidence>
<dbReference type="EMBL" id="EQ973994">
    <property type="protein sequence ID" value="EEF36105.1"/>
    <property type="molecule type" value="Genomic_DNA"/>
</dbReference>
<dbReference type="InParanoid" id="B9SJZ7"/>
<evidence type="ECO:0000313" key="1">
    <source>
        <dbReference type="EMBL" id="EEF36105.1"/>
    </source>
</evidence>
<dbReference type="Proteomes" id="UP000008311">
    <property type="component" value="Unassembled WGS sequence"/>
</dbReference>
<accession>B9SJZ7</accession>
<proteinExistence type="predicted"/>
<sequence>MTIGSVPMVETIARFSPPYSAVCQPFWVKPVVTESWQRREVLLAGVLWPTVAGVGTVEERERRQRVHQGERG</sequence>
<gene>
    <name evidence="1" type="ORF">RCOM_0578180</name>
</gene>
<organism evidence="1 2">
    <name type="scientific">Ricinus communis</name>
    <name type="common">Castor bean</name>
    <dbReference type="NCBI Taxonomy" id="3988"/>
    <lineage>
        <taxon>Eukaryota</taxon>
        <taxon>Viridiplantae</taxon>
        <taxon>Streptophyta</taxon>
        <taxon>Embryophyta</taxon>
        <taxon>Tracheophyta</taxon>
        <taxon>Spermatophyta</taxon>
        <taxon>Magnoliopsida</taxon>
        <taxon>eudicotyledons</taxon>
        <taxon>Gunneridae</taxon>
        <taxon>Pentapetalae</taxon>
        <taxon>rosids</taxon>
        <taxon>fabids</taxon>
        <taxon>Malpighiales</taxon>
        <taxon>Euphorbiaceae</taxon>
        <taxon>Acalyphoideae</taxon>
        <taxon>Acalypheae</taxon>
        <taxon>Ricinus</taxon>
    </lineage>
</organism>
<name>B9SJZ7_RICCO</name>
<protein>
    <submittedName>
        <fullName evidence="1">Uncharacterized protein</fullName>
    </submittedName>
</protein>
<dbReference type="AlphaFoldDB" id="B9SJZ7"/>